<feature type="domain" description="Tryptophan synthase beta chain-like PALP" evidence="11">
    <location>
        <begin position="17"/>
        <end position="317"/>
    </location>
</feature>
<name>G8ZUE4_TORDE</name>
<evidence type="ECO:0000256" key="10">
    <source>
        <dbReference type="ARBA" id="ARBA00049406"/>
    </source>
</evidence>
<dbReference type="GO" id="GO:0006567">
    <property type="term" value="P:L-threonine catabolic process"/>
    <property type="evidence" value="ECO:0007669"/>
    <property type="project" value="EnsemblFungi"/>
</dbReference>
<comment type="similarity">
    <text evidence="4">Belongs to the serine/threonine dehydratase family.</text>
</comment>
<reference evidence="12 13" key="1">
    <citation type="journal article" date="2011" name="Proc. Natl. Acad. Sci. U.S.A.">
        <title>Evolutionary erosion of yeast sex chromosomes by mating-type switching accidents.</title>
        <authorList>
            <person name="Gordon J.L."/>
            <person name="Armisen D."/>
            <person name="Proux-Wera E."/>
            <person name="Oheigeartaigh S.S."/>
            <person name="Byrne K.P."/>
            <person name="Wolfe K.H."/>
        </authorList>
    </citation>
    <scope>NUCLEOTIDE SEQUENCE [LARGE SCALE GENOMIC DNA]</scope>
    <source>
        <strain evidence="13">ATCC 10662 / CBS 1146 / NBRC 0425 / NCYC 2629 / NRRL Y-866</strain>
    </source>
</reference>
<keyword evidence="7" id="KW-0963">Cytoplasm</keyword>
<dbReference type="eggNOG" id="KOG1250">
    <property type="taxonomic scope" value="Eukaryota"/>
</dbReference>
<dbReference type="GO" id="GO:0030170">
    <property type="term" value="F:pyridoxal phosphate binding"/>
    <property type="evidence" value="ECO:0007669"/>
    <property type="project" value="InterPro"/>
</dbReference>
<evidence type="ECO:0000256" key="4">
    <source>
        <dbReference type="ARBA" id="ARBA00010869"/>
    </source>
</evidence>
<dbReference type="AlphaFoldDB" id="G8ZUE4"/>
<keyword evidence="6" id="KW-0312">Gluconeogenesis</keyword>
<dbReference type="PANTHER" id="PTHR48078">
    <property type="entry name" value="THREONINE DEHYDRATASE, MITOCHONDRIAL-RELATED"/>
    <property type="match status" value="1"/>
</dbReference>
<accession>G8ZUE4</accession>
<dbReference type="KEGG" id="tdl:TDEL_0D06540"/>
<dbReference type="GO" id="GO:0003941">
    <property type="term" value="F:L-serine ammonia-lyase activity"/>
    <property type="evidence" value="ECO:0007669"/>
    <property type="project" value="UniProtKB-EC"/>
</dbReference>
<dbReference type="GO" id="GO:0006565">
    <property type="term" value="P:L-serine catabolic process"/>
    <property type="evidence" value="ECO:0007669"/>
    <property type="project" value="EnsemblFungi"/>
</dbReference>
<dbReference type="InterPro" id="IPR050147">
    <property type="entry name" value="Ser/Thr_Dehydratase"/>
</dbReference>
<dbReference type="HOGENOM" id="CLU_021152_3_1_1"/>
<evidence type="ECO:0000256" key="9">
    <source>
        <dbReference type="ARBA" id="ARBA00023239"/>
    </source>
</evidence>
<keyword evidence="8" id="KW-0663">Pyridoxal phosphate</keyword>
<organism evidence="12 13">
    <name type="scientific">Torulaspora delbrueckii</name>
    <name type="common">Yeast</name>
    <name type="synonym">Candida colliculosa</name>
    <dbReference type="NCBI Taxonomy" id="4950"/>
    <lineage>
        <taxon>Eukaryota</taxon>
        <taxon>Fungi</taxon>
        <taxon>Dikarya</taxon>
        <taxon>Ascomycota</taxon>
        <taxon>Saccharomycotina</taxon>
        <taxon>Saccharomycetes</taxon>
        <taxon>Saccharomycetales</taxon>
        <taxon>Saccharomycetaceae</taxon>
        <taxon>Torulaspora</taxon>
    </lineage>
</organism>
<dbReference type="InterPro" id="IPR000634">
    <property type="entry name" value="Ser/Thr_deHydtase_PyrdxlP-BS"/>
</dbReference>
<dbReference type="Gene3D" id="3.40.50.1100">
    <property type="match status" value="2"/>
</dbReference>
<dbReference type="OrthoDB" id="7773036at2759"/>
<dbReference type="PROSITE" id="PS00165">
    <property type="entry name" value="DEHYDRATASE_SER_THR"/>
    <property type="match status" value="1"/>
</dbReference>
<evidence type="ECO:0000256" key="3">
    <source>
        <dbReference type="ARBA" id="ARBA00004742"/>
    </source>
</evidence>
<dbReference type="GO" id="GO:0004794">
    <property type="term" value="F:threonine deaminase activity"/>
    <property type="evidence" value="ECO:0007669"/>
    <property type="project" value="EnsemblFungi"/>
</dbReference>
<evidence type="ECO:0000313" key="13">
    <source>
        <dbReference type="Proteomes" id="UP000005627"/>
    </source>
</evidence>
<dbReference type="GO" id="GO:0009097">
    <property type="term" value="P:isoleucine biosynthetic process"/>
    <property type="evidence" value="ECO:0007669"/>
    <property type="project" value="TreeGrafter"/>
</dbReference>
<evidence type="ECO:0000256" key="7">
    <source>
        <dbReference type="ARBA" id="ARBA00022490"/>
    </source>
</evidence>
<gene>
    <name evidence="12" type="primary">TDEL0D06540</name>
    <name evidence="12" type="ORF">TDEL_0D06540</name>
</gene>
<evidence type="ECO:0000313" key="12">
    <source>
        <dbReference type="EMBL" id="CCE92238.1"/>
    </source>
</evidence>
<evidence type="ECO:0000256" key="8">
    <source>
        <dbReference type="ARBA" id="ARBA00022898"/>
    </source>
</evidence>
<comment type="catalytic activity">
    <reaction evidence="10">
        <text>L-serine = pyruvate + NH4(+)</text>
        <dbReference type="Rhea" id="RHEA:19169"/>
        <dbReference type="ChEBI" id="CHEBI:15361"/>
        <dbReference type="ChEBI" id="CHEBI:28938"/>
        <dbReference type="ChEBI" id="CHEBI:33384"/>
        <dbReference type="EC" id="4.3.1.17"/>
    </reaction>
</comment>
<dbReference type="STRING" id="1076872.G8ZUE4"/>
<evidence type="ECO:0000256" key="5">
    <source>
        <dbReference type="ARBA" id="ARBA00012093"/>
    </source>
</evidence>
<dbReference type="RefSeq" id="XP_003681449.1">
    <property type="nucleotide sequence ID" value="XM_003681401.1"/>
</dbReference>
<evidence type="ECO:0000259" key="11">
    <source>
        <dbReference type="Pfam" id="PF00291"/>
    </source>
</evidence>
<dbReference type="GO" id="GO:0042645">
    <property type="term" value="C:mitochondrial nucleoid"/>
    <property type="evidence" value="ECO:0007669"/>
    <property type="project" value="EnsemblFungi"/>
</dbReference>
<evidence type="ECO:0000256" key="6">
    <source>
        <dbReference type="ARBA" id="ARBA00022432"/>
    </source>
</evidence>
<dbReference type="EC" id="4.3.1.17" evidence="5"/>
<dbReference type="EMBL" id="HE616745">
    <property type="protein sequence ID" value="CCE92238.1"/>
    <property type="molecule type" value="Genomic_DNA"/>
</dbReference>
<protein>
    <recommendedName>
        <fullName evidence="5">L-serine ammonia-lyase</fullName>
        <ecNumber evidence="5">4.3.1.17</ecNumber>
    </recommendedName>
</protein>
<dbReference type="PANTHER" id="PTHR48078:SF2">
    <property type="entry name" value="CATABOLIC L-SERINE_THREONINE DEHYDRATASE"/>
    <property type="match status" value="1"/>
</dbReference>
<comment type="pathway">
    <text evidence="3">Carbohydrate biosynthesis; gluconeogenesis.</text>
</comment>
<proteinExistence type="inferred from homology"/>
<dbReference type="FunFam" id="3.40.50.1100:FF:000040">
    <property type="entry name" value="L-serine dehydratase, putative"/>
    <property type="match status" value="1"/>
</dbReference>
<dbReference type="SUPFAM" id="SSF53686">
    <property type="entry name" value="Tryptophan synthase beta subunit-like PLP-dependent enzymes"/>
    <property type="match status" value="1"/>
</dbReference>
<dbReference type="InterPro" id="IPR036052">
    <property type="entry name" value="TrpB-like_PALP_sf"/>
</dbReference>
<keyword evidence="13" id="KW-1185">Reference proteome</keyword>
<dbReference type="FunCoup" id="G8ZUE4">
    <property type="interactions" value="559"/>
</dbReference>
<comment type="subcellular location">
    <subcellularLocation>
        <location evidence="2">Cytoplasm</location>
    </subcellularLocation>
</comment>
<comment type="cofactor">
    <cofactor evidence="1">
        <name>pyridoxal 5'-phosphate</name>
        <dbReference type="ChEBI" id="CHEBI:597326"/>
    </cofactor>
</comment>
<evidence type="ECO:0000256" key="1">
    <source>
        <dbReference type="ARBA" id="ARBA00001933"/>
    </source>
</evidence>
<dbReference type="GO" id="GO:0006094">
    <property type="term" value="P:gluconeogenesis"/>
    <property type="evidence" value="ECO:0007669"/>
    <property type="project" value="UniProtKB-KW"/>
</dbReference>
<sequence>MSYSHKSPLLNRRFKESEKDGPQFFLKYETLQPSGSFKSRGIGYLINSKAKEARSRDGSDVHVFSSSGGNAGLAAANASKLLNLNCTVVVPVTTKRHMIDRIQNAGSQVIVHGTHWGMADTYLKEVVMKKVPSNVEPLYVHPFDDPLVWEGHSFMIDEIVEQLQEQGRSMRDVKGIICSVGGGGLYNGIVGGLERHGYAGKIPIIAVETVGADALAKSLAAGKPVRLTEVTSIASSLGSPYIAQDSFEKAIRYKTRSFVQTDEEAVRTSLRFFQETNILVEPACAASVSLCYHVDELNKLLSCKLSSKDIVIVIVCGGSATTISDLEMLQRRYNPKL</sequence>
<dbReference type="GeneID" id="11503605"/>
<dbReference type="InParanoid" id="G8ZUE4"/>
<dbReference type="Proteomes" id="UP000005627">
    <property type="component" value="Chromosome 4"/>
</dbReference>
<dbReference type="Pfam" id="PF00291">
    <property type="entry name" value="PALP"/>
    <property type="match status" value="1"/>
</dbReference>
<keyword evidence="9" id="KW-0456">Lyase</keyword>
<evidence type="ECO:0000256" key="2">
    <source>
        <dbReference type="ARBA" id="ARBA00004496"/>
    </source>
</evidence>
<dbReference type="InterPro" id="IPR001926">
    <property type="entry name" value="TrpB-like_PALP"/>
</dbReference>